<name>A0A8J5LSX5_ZINOF</name>
<dbReference type="InterPro" id="IPR037490">
    <property type="entry name" value="WAP"/>
</dbReference>
<comment type="caution">
    <text evidence="2">The sequence shown here is derived from an EMBL/GenBank/DDBJ whole genome shotgun (WGS) entry which is preliminary data.</text>
</comment>
<dbReference type="EMBL" id="JACMSC010000004">
    <property type="protein sequence ID" value="KAG6525074.1"/>
    <property type="molecule type" value="Genomic_DNA"/>
</dbReference>
<evidence type="ECO:0000256" key="1">
    <source>
        <dbReference type="SAM" id="Coils"/>
    </source>
</evidence>
<dbReference type="Proteomes" id="UP000734854">
    <property type="component" value="Unassembled WGS sequence"/>
</dbReference>
<dbReference type="PANTHER" id="PTHR33883">
    <property type="entry name" value="WPP DOMAIN-ASSOCIATED PROTEIN"/>
    <property type="match status" value="1"/>
</dbReference>
<reference evidence="2 3" key="1">
    <citation type="submission" date="2020-08" db="EMBL/GenBank/DDBJ databases">
        <title>Plant Genome Project.</title>
        <authorList>
            <person name="Zhang R.-G."/>
        </authorList>
    </citation>
    <scope>NUCLEOTIDE SEQUENCE [LARGE SCALE GENOMIC DNA]</scope>
    <source>
        <tissue evidence="2">Rhizome</tissue>
    </source>
</reference>
<keyword evidence="1" id="KW-0175">Coiled coil</keyword>
<dbReference type="AlphaFoldDB" id="A0A8J5LSX5"/>
<keyword evidence="3" id="KW-1185">Reference proteome</keyword>
<evidence type="ECO:0000313" key="3">
    <source>
        <dbReference type="Proteomes" id="UP000734854"/>
    </source>
</evidence>
<gene>
    <name evidence="2" type="ORF">ZIOFF_015026</name>
</gene>
<feature type="coiled-coil region" evidence="1">
    <location>
        <begin position="510"/>
        <end position="579"/>
    </location>
</feature>
<feature type="coiled-coil region" evidence="1">
    <location>
        <begin position="364"/>
        <end position="440"/>
    </location>
</feature>
<proteinExistence type="predicted"/>
<dbReference type="PANTHER" id="PTHR33883:SF10">
    <property type="entry name" value="WPP DOMAIN-ASSOCIATED PROTEIN"/>
    <property type="match status" value="1"/>
</dbReference>
<organism evidence="2 3">
    <name type="scientific">Zingiber officinale</name>
    <name type="common">Ginger</name>
    <name type="synonym">Amomum zingiber</name>
    <dbReference type="NCBI Taxonomy" id="94328"/>
    <lineage>
        <taxon>Eukaryota</taxon>
        <taxon>Viridiplantae</taxon>
        <taxon>Streptophyta</taxon>
        <taxon>Embryophyta</taxon>
        <taxon>Tracheophyta</taxon>
        <taxon>Spermatophyta</taxon>
        <taxon>Magnoliopsida</taxon>
        <taxon>Liliopsida</taxon>
        <taxon>Zingiberales</taxon>
        <taxon>Zingiberaceae</taxon>
        <taxon>Zingiber</taxon>
    </lineage>
</organism>
<dbReference type="SUPFAM" id="SSF57997">
    <property type="entry name" value="Tropomyosin"/>
    <property type="match status" value="1"/>
</dbReference>
<accession>A0A8J5LSX5</accession>
<sequence>MDNSEILDEKVGLTVNGNFLSSDSFKESDHTASDSALYEKFILDIDSYWDELNDRLNVSRMVSDSVVKGMVNAIVEEANEKIALKDLEIAVLNKKLESCNSNVVLVPNSVPITMLNQSSMTESEISDRLKSCESYSSAHGDFKFSDSFSQLRMLSEFQWEDGLQSQVASIVLQDFIRDLQDQYETKLYNQTLSIKALDKKGQDRVSELSTLRGELHAILEELNNHDNFEEWSVAKRKEHFPSKLVQNHMVPSEVEENGIFLMDRSGEFGEHMLDIADLPQLKHMNKEELLAYCKNEMVNMSRRHDSALQEKTEELFRLKRKFLKEMGSSPFRKDKEIEHLRKKLPEFITKLDEILKEFKKPRPMDNHDDELQNFKERIQNLFSENNHMQSLLMKKTNELKYLSAEISDAENQASLHSSMEANYFRQIRKLESDLEDVQMEAKIRDSLCSTILRGFIHECNHTMKDTENEIHSTIEIYTTIFRVVISEVISSMNHAVSQYFEEKVSLGAMALEKEKALKLEMEENQKLKQLASSNSLLAKEKEKLASEAGSAVMLQKQQLDFAKQELDMLRNRIHMQELQISDYVKESTSLNCKLNEALQKICYNELETNKVKENLRDVSDALKEAEKQKAMLLSVLEEKQKKLSSFLQEDREHVKQLATIDTFMSVISKSFEGLERRLTESSNKNGTRLKVLDHQLKLLLQLSKQQEKKCSWYQNILEMRCSDLQKAEAEVDILADEVEVLIGLLGKIYLALDHYSPVLEHYPGVRCSP</sequence>
<protein>
    <recommendedName>
        <fullName evidence="4">WPP domain-associated protein</fullName>
    </recommendedName>
</protein>
<feature type="coiled-coil region" evidence="1">
    <location>
        <begin position="608"/>
        <end position="642"/>
    </location>
</feature>
<evidence type="ECO:0000313" key="2">
    <source>
        <dbReference type="EMBL" id="KAG6525074.1"/>
    </source>
</evidence>
<evidence type="ECO:0008006" key="4">
    <source>
        <dbReference type="Google" id="ProtNLM"/>
    </source>
</evidence>